<evidence type="ECO:0000256" key="3">
    <source>
        <dbReference type="ARBA" id="ARBA00022884"/>
    </source>
</evidence>
<dbReference type="InterPro" id="IPR009967">
    <property type="entry name" value="Flagellum_FlbT"/>
</dbReference>
<keyword evidence="1" id="KW-0678">Repressor</keyword>
<proteinExistence type="predicted"/>
<name>A0ABQ6LRA3_9RHOB</name>
<comment type="caution">
    <text evidence="4">The sequence shown here is derived from an EMBL/GenBank/DDBJ whole genome shotgun (WGS) entry which is preliminary data.</text>
</comment>
<keyword evidence="3" id="KW-0694">RNA-binding</keyword>
<dbReference type="Pfam" id="PF07378">
    <property type="entry name" value="FlbT"/>
    <property type="match status" value="1"/>
</dbReference>
<organism evidence="4 5">
    <name type="scientific">Paralimibaculum aggregatum</name>
    <dbReference type="NCBI Taxonomy" id="3036245"/>
    <lineage>
        <taxon>Bacteria</taxon>
        <taxon>Pseudomonadati</taxon>
        <taxon>Pseudomonadota</taxon>
        <taxon>Alphaproteobacteria</taxon>
        <taxon>Rhodobacterales</taxon>
        <taxon>Paracoccaceae</taxon>
        <taxon>Paralimibaculum</taxon>
    </lineage>
</organism>
<protein>
    <submittedName>
        <fullName evidence="4">Flagellar biosynthesis repressor FlbT</fullName>
    </submittedName>
</protein>
<evidence type="ECO:0000313" key="5">
    <source>
        <dbReference type="Proteomes" id="UP001239909"/>
    </source>
</evidence>
<reference evidence="4 5" key="1">
    <citation type="submission" date="2023-04" db="EMBL/GenBank/DDBJ databases">
        <title>Marinoamorphus aggregata gen. nov., sp. Nov., isolate from tissue of brittle star Ophioplocus japonicus.</title>
        <authorList>
            <person name="Kawano K."/>
            <person name="Sawayama S."/>
            <person name="Nakagawa S."/>
        </authorList>
    </citation>
    <scope>NUCLEOTIDE SEQUENCE [LARGE SCALE GENOMIC DNA]</scope>
    <source>
        <strain evidence="4 5">NKW23</strain>
    </source>
</reference>
<evidence type="ECO:0000256" key="1">
    <source>
        <dbReference type="ARBA" id="ARBA00022491"/>
    </source>
</evidence>
<evidence type="ECO:0000256" key="2">
    <source>
        <dbReference type="ARBA" id="ARBA00022795"/>
    </source>
</evidence>
<dbReference type="RefSeq" id="WP_285672425.1">
    <property type="nucleotide sequence ID" value="NZ_BSYI01000022.1"/>
</dbReference>
<keyword evidence="4" id="KW-0282">Flagellum</keyword>
<keyword evidence="4" id="KW-0969">Cilium</keyword>
<dbReference type="EMBL" id="BSYI01000022">
    <property type="protein sequence ID" value="GMG83631.1"/>
    <property type="molecule type" value="Genomic_DNA"/>
</dbReference>
<keyword evidence="4" id="KW-0966">Cell projection</keyword>
<evidence type="ECO:0000313" key="4">
    <source>
        <dbReference type="EMBL" id="GMG83631.1"/>
    </source>
</evidence>
<keyword evidence="2" id="KW-1005">Bacterial flagellum biogenesis</keyword>
<sequence>MAGLILKLRAHEQILVNGVVMQNGERNARLIVKTPDAKILRLRDAIAPGEANTPVKRVCYIAQLAVAGETDIAEASAQLGRGIAQLRDALQGHPGAACLTEAAAALEEDNFYGVMRSLRRLLPLEEKLLAAHRGGAAASRQAGSAP</sequence>
<accession>A0ABQ6LRA3</accession>
<keyword evidence="5" id="KW-1185">Reference proteome</keyword>
<gene>
    <name evidence="4" type="primary">flbT</name>
    <name evidence="4" type="ORF">LNKW23_28440</name>
</gene>
<dbReference type="Proteomes" id="UP001239909">
    <property type="component" value="Unassembled WGS sequence"/>
</dbReference>